<evidence type="ECO:0000256" key="4">
    <source>
        <dbReference type="ARBA" id="ARBA00022822"/>
    </source>
</evidence>
<dbReference type="SUPFAM" id="SSF51366">
    <property type="entry name" value="Ribulose-phoshate binding barrel"/>
    <property type="match status" value="1"/>
</dbReference>
<evidence type="ECO:0000256" key="1">
    <source>
        <dbReference type="ARBA" id="ARBA00004664"/>
    </source>
</evidence>
<evidence type="ECO:0000313" key="8">
    <source>
        <dbReference type="EMBL" id="KVP98269.1"/>
    </source>
</evidence>
<evidence type="ECO:0000256" key="3">
    <source>
        <dbReference type="ARBA" id="ARBA00022605"/>
    </source>
</evidence>
<comment type="pathway">
    <text evidence="1">Amino-acid biosynthesis; L-tryptophan biosynthesis; L-tryptophan from chorismate: step 3/5.</text>
</comment>
<gene>
    <name evidence="8" type="ORF">WJ96_07040</name>
</gene>
<dbReference type="Gene3D" id="3.20.20.70">
    <property type="entry name" value="Aldolase class I"/>
    <property type="match status" value="1"/>
</dbReference>
<evidence type="ECO:0000256" key="6">
    <source>
        <dbReference type="ARBA" id="ARBA00023235"/>
    </source>
</evidence>
<evidence type="ECO:0000313" key="9">
    <source>
        <dbReference type="Proteomes" id="UP000056453"/>
    </source>
</evidence>
<dbReference type="Pfam" id="PF00697">
    <property type="entry name" value="PRAI"/>
    <property type="match status" value="1"/>
</dbReference>
<evidence type="ECO:0000259" key="7">
    <source>
        <dbReference type="Pfam" id="PF00697"/>
    </source>
</evidence>
<comment type="caution">
    <text evidence="8">The sequence shown here is derived from an EMBL/GenBank/DDBJ whole genome shotgun (WGS) entry which is preliminary data.</text>
</comment>
<accession>A0AAW3MRQ1</accession>
<name>A0AAW3MRQ1_9BURK</name>
<dbReference type="Proteomes" id="UP000056453">
    <property type="component" value="Unassembled WGS sequence"/>
</dbReference>
<sequence length="246" mass="27321">MVYCSYRIVDVEPMTLLITRVTLTGPDDRTDMARLIDLSQRFPLVEWALLYVPHNEGAPRNPTRPWREAFFQQVSSVSAVHLCGALAFEQLLKGELPVDILQAQRLQLNINARKPDFTEEQVLEVFARALELGPDIILQYHPGTAALIERFAQKVPASDRSRVHVLMDASRGTGKAPATWVRPAALHELYVGYAGGIGPENIESVLRDVSALGRACWVDMESGIRTDNQFDAAKAEAVLQAVEVFA</sequence>
<dbReference type="EMBL" id="LPBJ01000047">
    <property type="protein sequence ID" value="KVP98269.1"/>
    <property type="molecule type" value="Genomic_DNA"/>
</dbReference>
<keyword evidence="3" id="KW-0028">Amino-acid biosynthesis</keyword>
<dbReference type="InterPro" id="IPR013785">
    <property type="entry name" value="Aldolase_TIM"/>
</dbReference>
<dbReference type="GO" id="GO:0004640">
    <property type="term" value="F:phosphoribosylanthranilate isomerase activity"/>
    <property type="evidence" value="ECO:0007669"/>
    <property type="project" value="UniProtKB-EC"/>
</dbReference>
<reference evidence="8 9" key="1">
    <citation type="submission" date="2015-11" db="EMBL/GenBank/DDBJ databases">
        <title>Expanding the genomic diversity of Burkholderia species for the development of highly accurate diagnostics.</title>
        <authorList>
            <person name="Sahl J."/>
            <person name="Keim P."/>
            <person name="Wagner D."/>
        </authorList>
    </citation>
    <scope>NUCLEOTIDE SEQUENCE [LARGE SCALE GENOMIC DNA]</scope>
    <source>
        <strain evidence="8 9">MSMB1808WGS</strain>
    </source>
</reference>
<keyword evidence="5" id="KW-0057">Aromatic amino acid biosynthesis</keyword>
<keyword evidence="6" id="KW-0413">Isomerase</keyword>
<evidence type="ECO:0000256" key="5">
    <source>
        <dbReference type="ARBA" id="ARBA00023141"/>
    </source>
</evidence>
<organism evidence="8 9">
    <name type="scientific">Burkholderia ubonensis</name>
    <dbReference type="NCBI Taxonomy" id="101571"/>
    <lineage>
        <taxon>Bacteria</taxon>
        <taxon>Pseudomonadati</taxon>
        <taxon>Pseudomonadota</taxon>
        <taxon>Betaproteobacteria</taxon>
        <taxon>Burkholderiales</taxon>
        <taxon>Burkholderiaceae</taxon>
        <taxon>Burkholderia</taxon>
        <taxon>Burkholderia cepacia complex</taxon>
    </lineage>
</organism>
<dbReference type="InterPro" id="IPR011060">
    <property type="entry name" value="RibuloseP-bd_barrel"/>
</dbReference>
<evidence type="ECO:0000256" key="2">
    <source>
        <dbReference type="ARBA" id="ARBA00012572"/>
    </source>
</evidence>
<proteinExistence type="predicted"/>
<protein>
    <recommendedName>
        <fullName evidence="2">phosphoribosylanthranilate isomerase</fullName>
        <ecNumber evidence="2">5.3.1.24</ecNumber>
    </recommendedName>
</protein>
<dbReference type="InterPro" id="IPR001240">
    <property type="entry name" value="PRAI_dom"/>
</dbReference>
<dbReference type="GO" id="GO:0000162">
    <property type="term" value="P:L-tryptophan biosynthetic process"/>
    <property type="evidence" value="ECO:0007669"/>
    <property type="project" value="UniProtKB-KW"/>
</dbReference>
<keyword evidence="9" id="KW-1185">Reference proteome</keyword>
<dbReference type="AlphaFoldDB" id="A0AAW3MRQ1"/>
<keyword evidence="4" id="KW-0822">Tryptophan biosynthesis</keyword>
<feature type="domain" description="N-(5'phosphoribosyl) anthranilate isomerase (PRAI)" evidence="7">
    <location>
        <begin position="155"/>
        <end position="240"/>
    </location>
</feature>
<dbReference type="EC" id="5.3.1.24" evidence="2"/>